<evidence type="ECO:0000256" key="2">
    <source>
        <dbReference type="ARBA" id="ARBA00022857"/>
    </source>
</evidence>
<dbReference type="Pfam" id="PF05368">
    <property type="entry name" value="NmrA"/>
    <property type="match status" value="1"/>
</dbReference>
<dbReference type="InterPro" id="IPR051164">
    <property type="entry name" value="NmrA-like_oxidored"/>
</dbReference>
<dbReference type="PANTHER" id="PTHR42748:SF30">
    <property type="entry name" value="NMRA-LIKE DOMAIN-CONTAINING PROTEIN"/>
    <property type="match status" value="1"/>
</dbReference>
<dbReference type="GO" id="GO:0005634">
    <property type="term" value="C:nucleus"/>
    <property type="evidence" value="ECO:0007669"/>
    <property type="project" value="TreeGrafter"/>
</dbReference>
<evidence type="ECO:0000256" key="3">
    <source>
        <dbReference type="ARBA" id="ARBA00023002"/>
    </source>
</evidence>
<reference evidence="5 6" key="1">
    <citation type="submission" date="2013-03" db="EMBL/GenBank/DDBJ databases">
        <title>The Genome Sequence of Phialophora europaea CBS 101466.</title>
        <authorList>
            <consortium name="The Broad Institute Genomics Platform"/>
            <person name="Cuomo C."/>
            <person name="de Hoog S."/>
            <person name="Gorbushina A."/>
            <person name="Walker B."/>
            <person name="Young S.K."/>
            <person name="Zeng Q."/>
            <person name="Gargeya S."/>
            <person name="Fitzgerald M."/>
            <person name="Haas B."/>
            <person name="Abouelleil A."/>
            <person name="Allen A.W."/>
            <person name="Alvarado L."/>
            <person name="Arachchi H.M."/>
            <person name="Berlin A.M."/>
            <person name="Chapman S.B."/>
            <person name="Gainer-Dewar J."/>
            <person name="Goldberg J."/>
            <person name="Griggs A."/>
            <person name="Gujja S."/>
            <person name="Hansen M."/>
            <person name="Howarth C."/>
            <person name="Imamovic A."/>
            <person name="Ireland A."/>
            <person name="Larimer J."/>
            <person name="McCowan C."/>
            <person name="Murphy C."/>
            <person name="Pearson M."/>
            <person name="Poon T.W."/>
            <person name="Priest M."/>
            <person name="Roberts A."/>
            <person name="Saif S."/>
            <person name="Shea T."/>
            <person name="Sisk P."/>
            <person name="Sykes S."/>
            <person name="Wortman J."/>
            <person name="Nusbaum C."/>
            <person name="Birren B."/>
        </authorList>
    </citation>
    <scope>NUCLEOTIDE SEQUENCE [LARGE SCALE GENOMIC DNA]</scope>
    <source>
        <strain evidence="5 6">CBS 101466</strain>
    </source>
</reference>
<sequence>MATYLVTGATGHQGGAVVTSLLASGAKVHAVVRDPTSPASLALQQKGVTLFQGNFESPDPSFKLAAASCTGIFLNPSFFDPSVAQGQASAILAACRAGAGPGLMTTVVLSSTTRVQQWSDSNFRDTVTGIDPMLGYYYGAKAGVEAAVREAEGFKHYTILRPGVLHYDYMMPVSAFAVPDLPRRAEIWHSLEDGAVMPHTDENDVGKYAAAALLEADRFSGEEFALASENLSAEDVASIMGRVSGVEVKVHKRTKEEVQQTMKSGTPTQKFELLQGKLPARVDTEAVQKKYGIKLATLEEYLTRNKEALLESLPPKTEGKF</sequence>
<dbReference type="EMBL" id="KB822723">
    <property type="protein sequence ID" value="ETN37993.1"/>
    <property type="molecule type" value="Genomic_DNA"/>
</dbReference>
<keyword evidence="2" id="KW-0521">NADP</keyword>
<evidence type="ECO:0000313" key="6">
    <source>
        <dbReference type="Proteomes" id="UP000030752"/>
    </source>
</evidence>
<dbReference type="InParanoid" id="W2RQL0"/>
<evidence type="ECO:0000259" key="4">
    <source>
        <dbReference type="Pfam" id="PF05368"/>
    </source>
</evidence>
<dbReference type="PANTHER" id="PTHR42748">
    <property type="entry name" value="NITROGEN METABOLITE REPRESSION PROTEIN NMRA FAMILY MEMBER"/>
    <property type="match status" value="1"/>
</dbReference>
<dbReference type="SUPFAM" id="SSF51735">
    <property type="entry name" value="NAD(P)-binding Rossmann-fold domains"/>
    <property type="match status" value="1"/>
</dbReference>
<dbReference type="Proteomes" id="UP000030752">
    <property type="component" value="Unassembled WGS sequence"/>
</dbReference>
<accession>W2RQL0</accession>
<dbReference type="InterPro" id="IPR008030">
    <property type="entry name" value="NmrA-like"/>
</dbReference>
<dbReference type="VEuPathDB" id="FungiDB:HMPREF1541_07616"/>
<proteinExistence type="inferred from homology"/>
<dbReference type="RefSeq" id="XP_008720162.1">
    <property type="nucleotide sequence ID" value="XM_008721940.1"/>
</dbReference>
<dbReference type="AlphaFoldDB" id="W2RQL0"/>
<keyword evidence="6" id="KW-1185">Reference proteome</keyword>
<feature type="domain" description="NmrA-like" evidence="4">
    <location>
        <begin position="5"/>
        <end position="278"/>
    </location>
</feature>
<evidence type="ECO:0000256" key="1">
    <source>
        <dbReference type="ARBA" id="ARBA00006328"/>
    </source>
</evidence>
<dbReference type="Gene3D" id="3.40.50.720">
    <property type="entry name" value="NAD(P)-binding Rossmann-like Domain"/>
    <property type="match status" value="1"/>
</dbReference>
<comment type="similarity">
    <text evidence="1">Belongs to the NmrA-type oxidoreductase family.</text>
</comment>
<organism evidence="5 6">
    <name type="scientific">Cyphellophora europaea (strain CBS 101466)</name>
    <name type="common">Phialophora europaea</name>
    <dbReference type="NCBI Taxonomy" id="1220924"/>
    <lineage>
        <taxon>Eukaryota</taxon>
        <taxon>Fungi</taxon>
        <taxon>Dikarya</taxon>
        <taxon>Ascomycota</taxon>
        <taxon>Pezizomycotina</taxon>
        <taxon>Eurotiomycetes</taxon>
        <taxon>Chaetothyriomycetidae</taxon>
        <taxon>Chaetothyriales</taxon>
        <taxon>Cyphellophoraceae</taxon>
        <taxon>Cyphellophora</taxon>
    </lineage>
</organism>
<dbReference type="HOGENOM" id="CLU_007383_8_4_1"/>
<dbReference type="GO" id="GO:0016491">
    <property type="term" value="F:oxidoreductase activity"/>
    <property type="evidence" value="ECO:0007669"/>
    <property type="project" value="UniProtKB-KW"/>
</dbReference>
<protein>
    <recommendedName>
        <fullName evidence="4">NmrA-like domain-containing protein</fullName>
    </recommendedName>
</protein>
<evidence type="ECO:0000313" key="5">
    <source>
        <dbReference type="EMBL" id="ETN37993.1"/>
    </source>
</evidence>
<dbReference type="STRING" id="1220924.W2RQL0"/>
<dbReference type="InterPro" id="IPR036291">
    <property type="entry name" value="NAD(P)-bd_dom_sf"/>
</dbReference>
<dbReference type="eggNOG" id="ENOG502S8I8">
    <property type="taxonomic scope" value="Eukaryota"/>
</dbReference>
<name>W2RQL0_CYPE1</name>
<keyword evidence="3" id="KW-0560">Oxidoreductase</keyword>
<gene>
    <name evidence="5" type="ORF">HMPREF1541_07616</name>
</gene>
<dbReference type="OrthoDB" id="419598at2759"/>
<dbReference type="GeneID" id="19974955"/>